<feature type="compositionally biased region" description="Basic and acidic residues" evidence="1">
    <location>
        <begin position="319"/>
        <end position="330"/>
    </location>
</feature>
<dbReference type="Gene3D" id="3.30.710.10">
    <property type="entry name" value="Potassium Channel Kv1.1, Chain A"/>
    <property type="match status" value="1"/>
</dbReference>
<evidence type="ECO:0000313" key="4">
    <source>
        <dbReference type="Proteomes" id="UP000297280"/>
    </source>
</evidence>
<dbReference type="AlphaFoldDB" id="A0A4Z1KXS3"/>
<evidence type="ECO:0000256" key="1">
    <source>
        <dbReference type="SAM" id="MobiDB-lite"/>
    </source>
</evidence>
<feature type="domain" description="C2H2-type" evidence="2">
    <location>
        <begin position="18"/>
        <end position="40"/>
    </location>
</feature>
<accession>A0A4Z1KXS3</accession>
<proteinExistence type="predicted"/>
<protein>
    <recommendedName>
        <fullName evidence="2">C2H2-type domain-containing protein</fullName>
    </recommendedName>
</protein>
<dbReference type="Gene3D" id="3.30.160.60">
    <property type="entry name" value="Classic Zinc Finger"/>
    <property type="match status" value="1"/>
</dbReference>
<reference evidence="3 4" key="1">
    <citation type="submission" date="2017-12" db="EMBL/GenBank/DDBJ databases">
        <title>Comparative genomics of Botrytis spp.</title>
        <authorList>
            <person name="Valero-Jimenez C.A."/>
            <person name="Tapia P."/>
            <person name="Veloso J."/>
            <person name="Silva-Moreno E."/>
            <person name="Staats M."/>
            <person name="Valdes J.H."/>
            <person name="Van Kan J.A.L."/>
        </authorList>
    </citation>
    <scope>NUCLEOTIDE SEQUENCE [LARGE SCALE GENOMIC DNA]</scope>
    <source>
        <strain evidence="3 4">MUCL3349</strain>
    </source>
</reference>
<dbReference type="OrthoDB" id="194443at2759"/>
<evidence type="ECO:0000259" key="2">
    <source>
        <dbReference type="PROSITE" id="PS00028"/>
    </source>
</evidence>
<comment type="caution">
    <text evidence="3">The sequence shown here is derived from an EMBL/GenBank/DDBJ whole genome shotgun (WGS) entry which is preliminary data.</text>
</comment>
<dbReference type="InterPro" id="IPR011333">
    <property type="entry name" value="SKP1/BTB/POZ_sf"/>
</dbReference>
<sequence>MFSFFSRGTSGKKAVYACETCGIQCTTNHRLEQHKLGKQHLAKVKAAEALEPTEKTVQQSGPRMTVILVGKAMKRYEISHDVLYNASPYFRDLCDNRAESVRESSFRIEEECEQFGIFIYCLTNQDLNIPTPVGVVPALLELYFIAAKYQVSYLQDRIIDHLLIMKRCLKEWDIKRLYEKTNATSKLRWLCACDTTCLLRFPAKEIPASQDSIEYKLLRAAEEYPEFAFDVFRVQLIYNTSNWPETYMHDFHACEFHCHEAERQCYHINFDESPRLPGRFVDTRNLDGALRDSSNGEVLGKRRRDRNGAEGSNKKLGKRKVEADMVKDEEPNVLQERGT</sequence>
<gene>
    <name evidence="3" type="ORF">BPOR_0112g00080</name>
</gene>
<dbReference type="Proteomes" id="UP000297280">
    <property type="component" value="Unassembled WGS sequence"/>
</dbReference>
<name>A0A4Z1KXS3_9HELO</name>
<dbReference type="PROSITE" id="PS00028">
    <property type="entry name" value="ZINC_FINGER_C2H2_1"/>
    <property type="match status" value="1"/>
</dbReference>
<dbReference type="SUPFAM" id="SSF57667">
    <property type="entry name" value="beta-beta-alpha zinc fingers"/>
    <property type="match status" value="1"/>
</dbReference>
<keyword evidence="4" id="KW-1185">Reference proteome</keyword>
<dbReference type="InterPro" id="IPR013087">
    <property type="entry name" value="Znf_C2H2_type"/>
</dbReference>
<dbReference type="EMBL" id="PQXO01000112">
    <property type="protein sequence ID" value="TGO89377.1"/>
    <property type="molecule type" value="Genomic_DNA"/>
</dbReference>
<dbReference type="InterPro" id="IPR036236">
    <property type="entry name" value="Znf_C2H2_sf"/>
</dbReference>
<evidence type="ECO:0000313" key="3">
    <source>
        <dbReference type="EMBL" id="TGO89377.1"/>
    </source>
</evidence>
<feature type="region of interest" description="Disordered" evidence="1">
    <location>
        <begin position="292"/>
        <end position="339"/>
    </location>
</feature>
<organism evidence="3 4">
    <name type="scientific">Botrytis porri</name>
    <dbReference type="NCBI Taxonomy" id="87229"/>
    <lineage>
        <taxon>Eukaryota</taxon>
        <taxon>Fungi</taxon>
        <taxon>Dikarya</taxon>
        <taxon>Ascomycota</taxon>
        <taxon>Pezizomycotina</taxon>
        <taxon>Leotiomycetes</taxon>
        <taxon>Helotiales</taxon>
        <taxon>Sclerotiniaceae</taxon>
        <taxon>Botrytis</taxon>
    </lineage>
</organism>